<proteinExistence type="predicted"/>
<sequence>MLPQESPADTAQEKSTPAAAADAAPVMPQPDPASPVVSYIGGELTVSGHGARLGQILDSIKGLTGIAIDAPPQSADNRIFDDIGPASARRVLEILLDGSNVNYVLVSSPQDSQHVQQLILTARTNEPPPVPAGAAAGAMAEQAGGPTLYGAGFGGGEVPVVQPAAVEAVADPGGNGIPTNVNIQQAATASGKTPGQILDELQKKQLQELDAQEAAQAAQQ</sequence>
<accession>A0A372ITD0</accession>
<name>A0A372ITD0_9BACT</name>
<evidence type="ECO:0000313" key="2">
    <source>
        <dbReference type="EMBL" id="RFU18174.1"/>
    </source>
</evidence>
<evidence type="ECO:0000313" key="3">
    <source>
        <dbReference type="Proteomes" id="UP000264702"/>
    </source>
</evidence>
<gene>
    <name evidence="2" type="ORF">D0Y96_00930</name>
</gene>
<organism evidence="2 3">
    <name type="scientific">Paracidobacterium acidisoli</name>
    <dbReference type="NCBI Taxonomy" id="2303751"/>
    <lineage>
        <taxon>Bacteria</taxon>
        <taxon>Pseudomonadati</taxon>
        <taxon>Acidobacteriota</taxon>
        <taxon>Terriglobia</taxon>
        <taxon>Terriglobales</taxon>
        <taxon>Acidobacteriaceae</taxon>
        <taxon>Paracidobacterium</taxon>
    </lineage>
</organism>
<reference evidence="2 3" key="1">
    <citation type="submission" date="2018-08" db="EMBL/GenBank/DDBJ databases">
        <title>Acidipila sp. 4G-K13, an acidobacterium isolated from forest soil.</title>
        <authorList>
            <person name="Gao Z.-H."/>
            <person name="Qiu L.-H."/>
        </authorList>
    </citation>
    <scope>NUCLEOTIDE SEQUENCE [LARGE SCALE GENOMIC DNA]</scope>
    <source>
        <strain evidence="2 3">4G-K13</strain>
    </source>
</reference>
<dbReference type="Proteomes" id="UP000264702">
    <property type="component" value="Unassembled WGS sequence"/>
</dbReference>
<dbReference type="AlphaFoldDB" id="A0A372ITD0"/>
<dbReference type="EMBL" id="QVQT01000001">
    <property type="protein sequence ID" value="RFU18174.1"/>
    <property type="molecule type" value="Genomic_DNA"/>
</dbReference>
<comment type="caution">
    <text evidence="2">The sequence shown here is derived from an EMBL/GenBank/DDBJ whole genome shotgun (WGS) entry which is preliminary data.</text>
</comment>
<feature type="region of interest" description="Disordered" evidence="1">
    <location>
        <begin position="1"/>
        <end position="35"/>
    </location>
</feature>
<protein>
    <submittedName>
        <fullName evidence="2">Uncharacterized protein</fullName>
    </submittedName>
</protein>
<feature type="compositionally biased region" description="Low complexity" evidence="1">
    <location>
        <begin position="17"/>
        <end position="26"/>
    </location>
</feature>
<keyword evidence="3" id="KW-1185">Reference proteome</keyword>
<evidence type="ECO:0000256" key="1">
    <source>
        <dbReference type="SAM" id="MobiDB-lite"/>
    </source>
</evidence>